<dbReference type="GeneID" id="9379026"/>
<dbReference type="EC" id="5.6.2.4" evidence="5"/>
<dbReference type="KEGG" id="cci:CC1G_14067"/>
<dbReference type="VEuPathDB" id="FungiDB:CC1G_14067"/>
<dbReference type="HOGENOM" id="CLU_001103_19_4_1"/>
<keyword evidence="9" id="KW-0378">Hydrolase</keyword>
<evidence type="ECO:0000259" key="7">
    <source>
        <dbReference type="PROSITE" id="PS51192"/>
    </source>
</evidence>
<dbReference type="STRING" id="240176.D6RL40"/>
<evidence type="ECO:0000256" key="6">
    <source>
        <dbReference type="SAM" id="MobiDB-lite"/>
    </source>
</evidence>
<dbReference type="AlphaFoldDB" id="D6RL40"/>
<dbReference type="Pfam" id="PF00271">
    <property type="entry name" value="Helicase_C"/>
    <property type="match status" value="1"/>
</dbReference>
<dbReference type="PROSITE" id="PS51192">
    <property type="entry name" value="HELICASE_ATP_BIND_1"/>
    <property type="match status" value="1"/>
</dbReference>
<dbReference type="GO" id="GO:0009378">
    <property type="term" value="F:four-way junction helicase activity"/>
    <property type="evidence" value="ECO:0007669"/>
    <property type="project" value="TreeGrafter"/>
</dbReference>
<evidence type="ECO:0000256" key="4">
    <source>
        <dbReference type="ARBA" id="ARBA00034617"/>
    </source>
</evidence>
<dbReference type="GO" id="GO:0043138">
    <property type="term" value="F:3'-5' DNA helicase activity"/>
    <property type="evidence" value="ECO:0007669"/>
    <property type="project" value="UniProtKB-EC"/>
</dbReference>
<evidence type="ECO:0000313" key="9">
    <source>
        <dbReference type="EMBL" id="EFI28041.1"/>
    </source>
</evidence>
<accession>D6RL40</accession>
<dbReference type="SUPFAM" id="SSF52540">
    <property type="entry name" value="P-loop containing nucleoside triphosphate hydrolases"/>
    <property type="match status" value="1"/>
</dbReference>
<feature type="region of interest" description="Disordered" evidence="6">
    <location>
        <begin position="692"/>
        <end position="718"/>
    </location>
</feature>
<name>D6RL40_COPC7</name>
<feature type="region of interest" description="Disordered" evidence="6">
    <location>
        <begin position="539"/>
        <end position="623"/>
    </location>
</feature>
<dbReference type="EMBL" id="AACS02000003">
    <property type="protein sequence ID" value="EFI28041.1"/>
    <property type="molecule type" value="Genomic_DNA"/>
</dbReference>
<dbReference type="InParanoid" id="D6RL40"/>
<organism evidence="9 10">
    <name type="scientific">Coprinopsis cinerea (strain Okayama-7 / 130 / ATCC MYA-4618 / FGSC 9003)</name>
    <name type="common">Inky cap fungus</name>
    <name type="synonym">Hormographiella aspergillata</name>
    <dbReference type="NCBI Taxonomy" id="240176"/>
    <lineage>
        <taxon>Eukaryota</taxon>
        <taxon>Fungi</taxon>
        <taxon>Dikarya</taxon>
        <taxon>Basidiomycota</taxon>
        <taxon>Agaricomycotina</taxon>
        <taxon>Agaricomycetes</taxon>
        <taxon>Agaricomycetidae</taxon>
        <taxon>Agaricales</taxon>
        <taxon>Agaricineae</taxon>
        <taxon>Psathyrellaceae</taxon>
        <taxon>Coprinopsis</taxon>
    </lineage>
</organism>
<keyword evidence="9" id="KW-0347">Helicase</keyword>
<reference evidence="9 10" key="1">
    <citation type="journal article" date="2010" name="Proc. Natl. Acad. Sci. U.S.A.">
        <title>Insights into evolution of multicellular fungi from the assembled chromosomes of the mushroom Coprinopsis cinerea (Coprinus cinereus).</title>
        <authorList>
            <person name="Stajich J.E."/>
            <person name="Wilke S.K."/>
            <person name="Ahren D."/>
            <person name="Au C.H."/>
            <person name="Birren B.W."/>
            <person name="Borodovsky M."/>
            <person name="Burns C."/>
            <person name="Canback B."/>
            <person name="Casselton L.A."/>
            <person name="Cheng C.K."/>
            <person name="Deng J."/>
            <person name="Dietrich F.S."/>
            <person name="Fargo D.C."/>
            <person name="Farman M.L."/>
            <person name="Gathman A.C."/>
            <person name="Goldberg J."/>
            <person name="Guigo R."/>
            <person name="Hoegger P.J."/>
            <person name="Hooker J.B."/>
            <person name="Huggins A."/>
            <person name="James T.Y."/>
            <person name="Kamada T."/>
            <person name="Kilaru S."/>
            <person name="Kodira C."/>
            <person name="Kues U."/>
            <person name="Kupfer D."/>
            <person name="Kwan H.S."/>
            <person name="Lomsadze A."/>
            <person name="Li W."/>
            <person name="Lilly W.W."/>
            <person name="Ma L.J."/>
            <person name="Mackey A.J."/>
            <person name="Manning G."/>
            <person name="Martin F."/>
            <person name="Muraguchi H."/>
            <person name="Natvig D.O."/>
            <person name="Palmerini H."/>
            <person name="Ramesh M.A."/>
            <person name="Rehmeyer C.J."/>
            <person name="Roe B.A."/>
            <person name="Shenoy N."/>
            <person name="Stanke M."/>
            <person name="Ter-Hovhannisyan V."/>
            <person name="Tunlid A."/>
            <person name="Velagapudi R."/>
            <person name="Vision T.J."/>
            <person name="Zeng Q."/>
            <person name="Zolan M.E."/>
            <person name="Pukkila P.J."/>
        </authorList>
    </citation>
    <scope>NUCLEOTIDE SEQUENCE [LARGE SCALE GENOMIC DNA]</scope>
    <source>
        <strain evidence="10">Okayama-7 / 130 / ATCC MYA-4618 / FGSC 9003</strain>
    </source>
</reference>
<evidence type="ECO:0000256" key="2">
    <source>
        <dbReference type="ARBA" id="ARBA00022741"/>
    </source>
</evidence>
<evidence type="ECO:0000313" key="10">
    <source>
        <dbReference type="Proteomes" id="UP000001861"/>
    </source>
</evidence>
<comment type="similarity">
    <text evidence="1">Belongs to the helicase family. RecQ subfamily.</text>
</comment>
<dbReference type="Pfam" id="PF00270">
    <property type="entry name" value="DEAD"/>
    <property type="match status" value="1"/>
</dbReference>
<dbReference type="RefSeq" id="XP_002911535.1">
    <property type="nucleotide sequence ID" value="XM_002911489.1"/>
</dbReference>
<feature type="compositionally biased region" description="Basic and acidic residues" evidence="6">
    <location>
        <begin position="357"/>
        <end position="385"/>
    </location>
</feature>
<dbReference type="PANTHER" id="PTHR13710:SF154">
    <property type="entry name" value="RECQ HELICASE, PUTATIVE (AFU_ORTHOLOGUE AFUA_6G14720)-RELATED"/>
    <property type="match status" value="1"/>
</dbReference>
<dbReference type="GO" id="GO:0003676">
    <property type="term" value="F:nucleic acid binding"/>
    <property type="evidence" value="ECO:0007669"/>
    <property type="project" value="InterPro"/>
</dbReference>
<dbReference type="GO" id="GO:0005737">
    <property type="term" value="C:cytoplasm"/>
    <property type="evidence" value="ECO:0007669"/>
    <property type="project" value="TreeGrafter"/>
</dbReference>
<evidence type="ECO:0000256" key="5">
    <source>
        <dbReference type="ARBA" id="ARBA00034808"/>
    </source>
</evidence>
<evidence type="ECO:0000259" key="8">
    <source>
        <dbReference type="PROSITE" id="PS51194"/>
    </source>
</evidence>
<dbReference type="Gene3D" id="3.40.50.300">
    <property type="entry name" value="P-loop containing nucleotide triphosphate hydrolases"/>
    <property type="match status" value="2"/>
</dbReference>
<keyword evidence="3" id="KW-0067">ATP-binding</keyword>
<dbReference type="InterPro" id="IPR011545">
    <property type="entry name" value="DEAD/DEAH_box_helicase_dom"/>
</dbReference>
<proteinExistence type="inferred from homology"/>
<dbReference type="PROSITE" id="PS51194">
    <property type="entry name" value="HELICASE_CTER"/>
    <property type="match status" value="1"/>
</dbReference>
<dbReference type="GO" id="GO:0000724">
    <property type="term" value="P:double-strand break repair via homologous recombination"/>
    <property type="evidence" value="ECO:0007669"/>
    <property type="project" value="TreeGrafter"/>
</dbReference>
<dbReference type="SMART" id="SM00487">
    <property type="entry name" value="DEXDc"/>
    <property type="match status" value="1"/>
</dbReference>
<evidence type="ECO:0000256" key="1">
    <source>
        <dbReference type="ARBA" id="ARBA00005446"/>
    </source>
</evidence>
<feature type="compositionally biased region" description="Polar residues" evidence="6">
    <location>
        <begin position="559"/>
        <end position="568"/>
    </location>
</feature>
<comment type="catalytic activity">
    <reaction evidence="4">
        <text>Couples ATP hydrolysis with the unwinding of duplex DNA by translocating in the 3'-5' direction.</text>
        <dbReference type="EC" id="5.6.2.4"/>
    </reaction>
</comment>
<feature type="domain" description="Helicase C-terminal" evidence="8">
    <location>
        <begin position="187"/>
        <end position="350"/>
    </location>
</feature>
<feature type="domain" description="Helicase ATP-binding" evidence="7">
    <location>
        <begin position="1"/>
        <end position="161"/>
    </location>
</feature>
<keyword evidence="2" id="KW-0547">Nucleotide-binding</keyword>
<protein>
    <recommendedName>
        <fullName evidence="5">DNA 3'-5' helicase</fullName>
        <ecNumber evidence="5">5.6.2.4</ecNumber>
    </recommendedName>
</protein>
<feature type="region of interest" description="Disordered" evidence="6">
    <location>
        <begin position="334"/>
        <end position="385"/>
    </location>
</feature>
<dbReference type="OrthoDB" id="10261556at2759"/>
<dbReference type="InterPro" id="IPR027417">
    <property type="entry name" value="P-loop_NTPase"/>
</dbReference>
<dbReference type="SMART" id="SM00490">
    <property type="entry name" value="HELICc"/>
    <property type="match status" value="1"/>
</dbReference>
<sequence length="718" mass="80078">MGKTAIAAAPHAHPKAKEMVTFLISPLIALQEEQAQTFETEFKLKATAINSARGGLSKENMTEIRRGKWQIVVISPELILSKVFIKHVLRHHEMRGRVMSIVVDEAHVVSHWGTDFRKKYGTLGILRALLPKGTPFVAMSATLPNRVRSDLLYKLHFHKNDYIDLNLGNDRPNVSIVVRPMHHPMNTFRDLRFLIPENMTSPSDIKSGYIYADQLTTATGMMDYLYSLCPKDQRYKGFIRPYSAAFSVGYRRRVMELFRRGKIRILICTDAAGMGCNIPDIDIVVQWKLPATVSSFVQRAGRAARAPNRTGLAVLLVEKSVYEADLEAYLKDGTPTQVQESSKKRKKTVRQSTDYPKATKEYANEHGALRGRHDPSDDNKFAKKDVPLDRDSIDEGLYTLVQTGTCRRAVLTKIFGNQPARPTVPCCDICCPQLLDRTRPAPPATSERAKAIKGGVPNVDVMCKLNDWRVSVFRRDFAGKAMFTASGVLSDSLVETLASVGPITTEKRLKEVVGRSWLLYPKYHAELLMTLLAMDMPPMVPKPPKEKSKGKKRNREETTISSQNNETANIDGDGGRERSKRPKSGNSQAVIEEAPMPSSSAATVTPEPSTSSLPPQDPASTTYQNPLIQHTQRPTAPSGNPYSTLMAVPQAQTYPRLPHPIPVQQYVPYPFYYVPPPQPQIVYHHPYPFPYPPPPHNIHGPTSSSSSPLPDTPRSNTS</sequence>
<feature type="compositionally biased region" description="Polar residues" evidence="6">
    <location>
        <begin position="597"/>
        <end position="623"/>
    </location>
</feature>
<keyword evidence="10" id="KW-1185">Reference proteome</keyword>
<evidence type="ECO:0000256" key="3">
    <source>
        <dbReference type="ARBA" id="ARBA00022840"/>
    </source>
</evidence>
<dbReference type="GO" id="GO:0005694">
    <property type="term" value="C:chromosome"/>
    <property type="evidence" value="ECO:0007669"/>
    <property type="project" value="TreeGrafter"/>
</dbReference>
<dbReference type="OMA" id="PECADEG"/>
<gene>
    <name evidence="9" type="ORF">CC1G_14067</name>
</gene>
<dbReference type="Proteomes" id="UP000001861">
    <property type="component" value="Unassembled WGS sequence"/>
</dbReference>
<comment type="caution">
    <text evidence="9">The sequence shown here is derived from an EMBL/GenBank/DDBJ whole genome shotgun (WGS) entry which is preliminary data.</text>
</comment>
<feature type="compositionally biased region" description="Low complexity" evidence="6">
    <location>
        <begin position="701"/>
        <end position="718"/>
    </location>
</feature>
<dbReference type="GO" id="GO:0005524">
    <property type="term" value="F:ATP binding"/>
    <property type="evidence" value="ECO:0007669"/>
    <property type="project" value="UniProtKB-KW"/>
</dbReference>
<dbReference type="eggNOG" id="KOG0351">
    <property type="taxonomic scope" value="Eukaryota"/>
</dbReference>
<dbReference type="PANTHER" id="PTHR13710">
    <property type="entry name" value="DNA HELICASE RECQ FAMILY MEMBER"/>
    <property type="match status" value="1"/>
</dbReference>
<dbReference type="InterPro" id="IPR014001">
    <property type="entry name" value="Helicase_ATP-bd"/>
</dbReference>
<dbReference type="InterPro" id="IPR001650">
    <property type="entry name" value="Helicase_C-like"/>
</dbReference>